<feature type="region of interest" description="Disordered" evidence="1">
    <location>
        <begin position="142"/>
        <end position="168"/>
    </location>
</feature>
<proteinExistence type="predicted"/>
<reference evidence="2" key="2">
    <citation type="submission" date="2015-06" db="UniProtKB">
        <authorList>
            <consortium name="EnsemblPlants"/>
        </authorList>
    </citation>
    <scope>IDENTIFICATION</scope>
    <source>
        <strain evidence="2">DM1-3 516 R44</strain>
    </source>
</reference>
<feature type="region of interest" description="Disordered" evidence="1">
    <location>
        <begin position="109"/>
        <end position="128"/>
    </location>
</feature>
<dbReference type="EnsemblPlants" id="PGSC0003DMT400094612">
    <property type="protein sequence ID" value="PGSC0003DMT400094612"/>
    <property type="gene ID" value="PGSC0003DMG400044183"/>
</dbReference>
<dbReference type="HOGENOM" id="CLU_1231709_0_0_1"/>
<evidence type="ECO:0000256" key="1">
    <source>
        <dbReference type="SAM" id="MobiDB-lite"/>
    </source>
</evidence>
<name>M1DUH2_SOLTU</name>
<dbReference type="AlphaFoldDB" id="M1DUH2"/>
<dbReference type="Gramene" id="PGSC0003DMT400094612">
    <property type="protein sequence ID" value="PGSC0003DMT400094612"/>
    <property type="gene ID" value="PGSC0003DMG400044183"/>
</dbReference>
<dbReference type="Proteomes" id="UP000011115">
    <property type="component" value="Unassembled WGS sequence"/>
</dbReference>
<protein>
    <submittedName>
        <fullName evidence="2">Uncharacterized protein</fullName>
    </submittedName>
</protein>
<accession>M1DUH2</accession>
<feature type="region of interest" description="Disordered" evidence="1">
    <location>
        <begin position="31"/>
        <end position="56"/>
    </location>
</feature>
<keyword evidence="3" id="KW-1185">Reference proteome</keyword>
<organism evidence="2 3">
    <name type="scientific">Solanum tuberosum</name>
    <name type="common">Potato</name>
    <dbReference type="NCBI Taxonomy" id="4113"/>
    <lineage>
        <taxon>Eukaryota</taxon>
        <taxon>Viridiplantae</taxon>
        <taxon>Streptophyta</taxon>
        <taxon>Embryophyta</taxon>
        <taxon>Tracheophyta</taxon>
        <taxon>Spermatophyta</taxon>
        <taxon>Magnoliopsida</taxon>
        <taxon>eudicotyledons</taxon>
        <taxon>Gunneridae</taxon>
        <taxon>Pentapetalae</taxon>
        <taxon>asterids</taxon>
        <taxon>lamiids</taxon>
        <taxon>Solanales</taxon>
        <taxon>Solanaceae</taxon>
        <taxon>Solanoideae</taxon>
        <taxon>Solaneae</taxon>
        <taxon>Solanum</taxon>
    </lineage>
</organism>
<dbReference type="InParanoid" id="M1DUH2"/>
<reference evidence="3" key="1">
    <citation type="journal article" date="2011" name="Nature">
        <title>Genome sequence and analysis of the tuber crop potato.</title>
        <authorList>
            <consortium name="The Potato Genome Sequencing Consortium"/>
        </authorList>
    </citation>
    <scope>NUCLEOTIDE SEQUENCE [LARGE SCALE GENOMIC DNA]</scope>
    <source>
        <strain evidence="3">cv. DM1-3 516 R44</strain>
    </source>
</reference>
<dbReference type="PaxDb" id="4113-PGSC0003DMT400094612"/>
<evidence type="ECO:0000313" key="2">
    <source>
        <dbReference type="EnsemblPlants" id="PGSC0003DMT400094612"/>
    </source>
</evidence>
<feature type="compositionally biased region" description="Basic and acidic residues" evidence="1">
    <location>
        <begin position="157"/>
        <end position="168"/>
    </location>
</feature>
<evidence type="ECO:0000313" key="3">
    <source>
        <dbReference type="Proteomes" id="UP000011115"/>
    </source>
</evidence>
<feature type="compositionally biased region" description="Polar residues" evidence="1">
    <location>
        <begin position="110"/>
        <end position="125"/>
    </location>
</feature>
<sequence>MTLLRAVGQRRSPLFPVTAAKSERQQLQQLARTTSKPQSLAAAPVGANSSSSRQREGRANAASFLFSFWRELAAISVQQLDKAVRQHYGDSEAAAACFSPSFLRRAAVADTSSNQQLQPTPTSSHAHQRESLLRIAATVKPPATTATRSEKNNSSGERSDSSRCENNDSGKLWPATISSALLFSSHGGDNTLDNVYKDQNFMIFGLLKTDLFRSVRVRFLVQFIT</sequence>